<evidence type="ECO:0000313" key="2">
    <source>
        <dbReference type="Proteomes" id="UP001147700"/>
    </source>
</evidence>
<dbReference type="InterPro" id="IPR015018">
    <property type="entry name" value="DUF1905"/>
</dbReference>
<comment type="caution">
    <text evidence="1">The sequence shown here is derived from an EMBL/GenBank/DDBJ whole genome shotgun (WGS) entry which is preliminary data.</text>
</comment>
<name>A0ABT4RHP8_9ACTN</name>
<protein>
    <submittedName>
        <fullName evidence="1">DUF1905 domain-containing protein</fullName>
    </submittedName>
</protein>
<dbReference type="Pfam" id="PF08922">
    <property type="entry name" value="DUF1905"/>
    <property type="match status" value="1"/>
</dbReference>
<gene>
    <name evidence="1" type="ORF">OJ962_11125</name>
</gene>
<organism evidence="1 2">
    <name type="scientific">Solirubrobacter deserti</name>
    <dbReference type="NCBI Taxonomy" id="2282478"/>
    <lineage>
        <taxon>Bacteria</taxon>
        <taxon>Bacillati</taxon>
        <taxon>Actinomycetota</taxon>
        <taxon>Thermoleophilia</taxon>
        <taxon>Solirubrobacterales</taxon>
        <taxon>Solirubrobacteraceae</taxon>
        <taxon>Solirubrobacter</taxon>
    </lineage>
</organism>
<dbReference type="SUPFAM" id="SSF141694">
    <property type="entry name" value="AF2212/PG0164-like"/>
    <property type="match status" value="1"/>
</dbReference>
<sequence length="95" mass="10613">MTHTIRAEVWLHPGEAGWHFVTLPEDVADEVRARVAAAPSPFGMARVEARIGATRWSTSLYADTRRASFLLPIKGEVRRREGIVAGDDVEVELRM</sequence>
<keyword evidence="2" id="KW-1185">Reference proteome</keyword>
<dbReference type="RefSeq" id="WP_202954132.1">
    <property type="nucleotide sequence ID" value="NZ_JAPCID010000013.1"/>
</dbReference>
<dbReference type="InterPro" id="IPR037079">
    <property type="entry name" value="AF2212/PG0164-like_sf"/>
</dbReference>
<dbReference type="EMBL" id="JAPCID010000013">
    <property type="protein sequence ID" value="MDA0138056.1"/>
    <property type="molecule type" value="Genomic_DNA"/>
</dbReference>
<dbReference type="Proteomes" id="UP001147700">
    <property type="component" value="Unassembled WGS sequence"/>
</dbReference>
<reference evidence="1" key="1">
    <citation type="submission" date="2022-10" db="EMBL/GenBank/DDBJ databases">
        <title>The WGS of Solirubrobacter sp. CPCC 204708.</title>
        <authorList>
            <person name="Jiang Z."/>
        </authorList>
    </citation>
    <scope>NUCLEOTIDE SEQUENCE</scope>
    <source>
        <strain evidence="1">CPCC 204708</strain>
    </source>
</reference>
<proteinExistence type="predicted"/>
<evidence type="ECO:0000313" key="1">
    <source>
        <dbReference type="EMBL" id="MDA0138056.1"/>
    </source>
</evidence>
<dbReference type="Gene3D" id="2.40.30.100">
    <property type="entry name" value="AF2212/PG0164-like"/>
    <property type="match status" value="1"/>
</dbReference>
<accession>A0ABT4RHP8</accession>